<dbReference type="InterPro" id="IPR035969">
    <property type="entry name" value="Rab-GAP_TBC_sf"/>
</dbReference>
<dbReference type="Gene3D" id="1.10.472.80">
    <property type="entry name" value="Ypt/Rab-GAP domain of gyp1p, domain 3"/>
    <property type="match status" value="1"/>
</dbReference>
<evidence type="ECO:0000313" key="4">
    <source>
        <dbReference type="EMBL" id="WFD39881.1"/>
    </source>
</evidence>
<dbReference type="GeneID" id="85226513"/>
<keyword evidence="2" id="KW-1133">Transmembrane helix</keyword>
<dbReference type="EMBL" id="CP119962">
    <property type="protein sequence ID" value="WFD39881.1"/>
    <property type="molecule type" value="Genomic_DNA"/>
</dbReference>
<dbReference type="Gene3D" id="1.10.8.1310">
    <property type="match status" value="1"/>
</dbReference>
<dbReference type="PANTHER" id="PTHR20913:SF7">
    <property type="entry name" value="RE60063P"/>
    <property type="match status" value="1"/>
</dbReference>
<dbReference type="Pfam" id="PF00566">
    <property type="entry name" value="RabGAP-TBC"/>
    <property type="match status" value="1"/>
</dbReference>
<dbReference type="Proteomes" id="UP001217754">
    <property type="component" value="Chromosome 5"/>
</dbReference>
<dbReference type="GO" id="GO:0005096">
    <property type="term" value="F:GTPase activator activity"/>
    <property type="evidence" value="ECO:0007669"/>
    <property type="project" value="UniProtKB-KW"/>
</dbReference>
<dbReference type="PANTHER" id="PTHR20913">
    <property type="entry name" value="TBC1 DOMAIN FAMILY MEMBER 20/GTPASE"/>
    <property type="match status" value="1"/>
</dbReference>
<dbReference type="RefSeq" id="XP_060122778.1">
    <property type="nucleotide sequence ID" value="XM_060266795.1"/>
</dbReference>
<gene>
    <name evidence="4" type="primary">GYP8</name>
    <name evidence="4" type="ORF">MJAP1_002862</name>
</gene>
<evidence type="ECO:0000256" key="1">
    <source>
        <dbReference type="ARBA" id="ARBA00022468"/>
    </source>
</evidence>
<accession>A0AAF0F4X4</accession>
<evidence type="ECO:0000313" key="5">
    <source>
        <dbReference type="Proteomes" id="UP001217754"/>
    </source>
</evidence>
<dbReference type="SUPFAM" id="SSF47923">
    <property type="entry name" value="Ypt/Rab-GAP domain of gyp1p"/>
    <property type="match status" value="2"/>
</dbReference>
<dbReference type="AlphaFoldDB" id="A0AAF0F4X4"/>
<keyword evidence="5" id="KW-1185">Reference proteome</keyword>
<name>A0AAF0F4X4_9BASI</name>
<dbReference type="InterPro" id="IPR000195">
    <property type="entry name" value="Rab-GAP-TBC_dom"/>
</dbReference>
<dbReference type="GO" id="GO:0005789">
    <property type="term" value="C:endoplasmic reticulum membrane"/>
    <property type="evidence" value="ECO:0007669"/>
    <property type="project" value="TreeGrafter"/>
</dbReference>
<keyword evidence="2" id="KW-0812">Transmembrane</keyword>
<keyword evidence="1" id="KW-0343">GTPase activation</keyword>
<protein>
    <submittedName>
        <fullName evidence="4">GTPase-activating protein gyp8</fullName>
    </submittedName>
</protein>
<evidence type="ECO:0000259" key="3">
    <source>
        <dbReference type="PROSITE" id="PS50086"/>
    </source>
</evidence>
<sequence length="396" mass="43084">MAEWAAQAAAHGGWDAAGVRRRDAWLALLGAACDTPETCPQAMLPSRAALAAHRDEGQVALDVKRSFSMYDVHDRERRRVQLHAVVCGTLRRYPALHYYQGFHDLASVVLLTLSGDEGEGVWPDDRTATTAQLAVDCIALHVVRDAMAANLEPVLGQLKIVRKVLRAADLPYALALERAFMPSQMVVALSWVLTLLTHEIADVHSAQCILDYVFTHGPGSILYISAVLLLQHKEAVADAAHGEIEAMDMAQLHHTLAKVPPLDTDASRHEVLAAADALQRAYPLACPAVHAPRILASCSVLFTETPHMSTDARALEIAALPASALVLDIEMTPQVPDVWAEKQSARVARVPRALVLRRLLPHLARRHPHPLFFLSSLSLLLGGSLLSVLLALRLPP</sequence>
<reference evidence="4" key="1">
    <citation type="submission" date="2023-03" db="EMBL/GenBank/DDBJ databases">
        <title>Mating type loci evolution in Malassezia.</title>
        <authorList>
            <person name="Coelho M.A."/>
        </authorList>
    </citation>
    <scope>NUCLEOTIDE SEQUENCE</scope>
    <source>
        <strain evidence="4">CBS 9431</strain>
    </source>
</reference>
<dbReference type="InterPro" id="IPR045913">
    <property type="entry name" value="TBC20/Gyp8-like"/>
</dbReference>
<keyword evidence="2" id="KW-0472">Membrane</keyword>
<feature type="domain" description="Rab-GAP TBC" evidence="3">
    <location>
        <begin position="15"/>
        <end position="217"/>
    </location>
</feature>
<proteinExistence type="predicted"/>
<feature type="transmembrane region" description="Helical" evidence="2">
    <location>
        <begin position="371"/>
        <end position="392"/>
    </location>
</feature>
<dbReference type="PROSITE" id="PS50086">
    <property type="entry name" value="TBC_RABGAP"/>
    <property type="match status" value="1"/>
</dbReference>
<evidence type="ECO:0000256" key="2">
    <source>
        <dbReference type="SAM" id="Phobius"/>
    </source>
</evidence>
<dbReference type="GO" id="GO:0006888">
    <property type="term" value="P:endoplasmic reticulum to Golgi vesicle-mediated transport"/>
    <property type="evidence" value="ECO:0007669"/>
    <property type="project" value="TreeGrafter"/>
</dbReference>
<organism evidence="4 5">
    <name type="scientific">Malassezia japonica</name>
    <dbReference type="NCBI Taxonomy" id="223818"/>
    <lineage>
        <taxon>Eukaryota</taxon>
        <taxon>Fungi</taxon>
        <taxon>Dikarya</taxon>
        <taxon>Basidiomycota</taxon>
        <taxon>Ustilaginomycotina</taxon>
        <taxon>Malasseziomycetes</taxon>
        <taxon>Malasseziales</taxon>
        <taxon>Malasseziaceae</taxon>
        <taxon>Malassezia</taxon>
    </lineage>
</organism>